<dbReference type="GO" id="GO:0003677">
    <property type="term" value="F:DNA binding"/>
    <property type="evidence" value="ECO:0007669"/>
    <property type="project" value="UniProtKB-KW"/>
</dbReference>
<keyword evidence="1" id="KW-0238">DNA-binding</keyword>
<reference evidence="2 3" key="1">
    <citation type="journal article" date="2018" name="Vet. Microbiol.">
        <title>Characterisation of Staphylococcus felis isolated from cats using whole genome sequencing.</title>
        <authorList>
            <person name="Worthing K."/>
            <person name="Pang S."/>
            <person name="Trott D.J."/>
            <person name="Abraham S."/>
            <person name="Coombs G.W."/>
            <person name="Jordan D."/>
            <person name="McIntyre L."/>
            <person name="Davies M.R."/>
            <person name="Norris J."/>
        </authorList>
    </citation>
    <scope>NUCLEOTIDE SEQUENCE [LARGE SCALE GENOMIC DNA]</scope>
    <source>
        <strain evidence="2 3">F9</strain>
    </source>
</reference>
<evidence type="ECO:0008006" key="4">
    <source>
        <dbReference type="Google" id="ProtNLM"/>
    </source>
</evidence>
<dbReference type="Proteomes" id="UP000256562">
    <property type="component" value="Unassembled WGS sequence"/>
</dbReference>
<evidence type="ECO:0000313" key="2">
    <source>
        <dbReference type="EMBL" id="REH89421.1"/>
    </source>
</evidence>
<evidence type="ECO:0000256" key="1">
    <source>
        <dbReference type="ARBA" id="ARBA00023125"/>
    </source>
</evidence>
<dbReference type="InterPro" id="IPR010998">
    <property type="entry name" value="Integrase_recombinase_N"/>
</dbReference>
<comment type="caution">
    <text evidence="2">The sequence shown here is derived from an EMBL/GenBank/DDBJ whole genome shotgun (WGS) entry which is preliminary data.</text>
</comment>
<gene>
    <name evidence="2" type="ORF">DOS83_13300</name>
</gene>
<accession>A0A3E0IKX5</accession>
<dbReference type="EMBL" id="QKXQ01000683">
    <property type="protein sequence ID" value="REH89421.1"/>
    <property type="molecule type" value="Genomic_DNA"/>
</dbReference>
<sequence length="117" mass="13915">MSVRKYGGKWGYYFGYEGARYRKQGFKTKREAVEAETKAKNKIMKGFVINNKSSFIEYYNQWIEVNKKDVITDKAYATFVNSINQFKRFLQSENMSDVTMDNLSTTLYRKFIKWYGS</sequence>
<dbReference type="AlphaFoldDB" id="A0A3E0IKX5"/>
<organism evidence="2 3">
    <name type="scientific">Staphylococcus felis</name>
    <dbReference type="NCBI Taxonomy" id="46127"/>
    <lineage>
        <taxon>Bacteria</taxon>
        <taxon>Bacillati</taxon>
        <taxon>Bacillota</taxon>
        <taxon>Bacilli</taxon>
        <taxon>Bacillales</taxon>
        <taxon>Staphylococcaceae</taxon>
        <taxon>Staphylococcus</taxon>
    </lineage>
</organism>
<feature type="non-terminal residue" evidence="2">
    <location>
        <position position="117"/>
    </location>
</feature>
<evidence type="ECO:0000313" key="3">
    <source>
        <dbReference type="Proteomes" id="UP000256562"/>
    </source>
</evidence>
<dbReference type="Gene3D" id="1.10.150.130">
    <property type="match status" value="1"/>
</dbReference>
<protein>
    <recommendedName>
        <fullName evidence="4">Site-specific integrase</fullName>
    </recommendedName>
</protein>
<name>A0A3E0IKX5_9STAP</name>
<proteinExistence type="predicted"/>